<accession>E5XRR5</accession>
<dbReference type="PROSITE" id="PS50106">
    <property type="entry name" value="PDZ"/>
    <property type="match status" value="1"/>
</dbReference>
<dbReference type="SUPFAM" id="SSF54211">
    <property type="entry name" value="Ribosomal protein S5 domain 2-like"/>
    <property type="match status" value="1"/>
</dbReference>
<dbReference type="SMART" id="SM00228">
    <property type="entry name" value="PDZ"/>
    <property type="match status" value="1"/>
</dbReference>
<dbReference type="EMBL" id="ACZI02000002">
    <property type="protein sequence ID" value="EFV12930.2"/>
    <property type="molecule type" value="Genomic_DNA"/>
</dbReference>
<dbReference type="STRING" id="679197.HMPREF9336_02187"/>
<dbReference type="Proteomes" id="UP000004816">
    <property type="component" value="Unassembled WGS sequence"/>
</dbReference>
<dbReference type="GO" id="GO:0004176">
    <property type="term" value="F:ATP-dependent peptidase activity"/>
    <property type="evidence" value="ECO:0007669"/>
    <property type="project" value="UniProtKB-UniRule"/>
</dbReference>
<evidence type="ECO:0000256" key="3">
    <source>
        <dbReference type="SAM" id="Phobius"/>
    </source>
</evidence>
<dbReference type="GO" id="GO:0006508">
    <property type="term" value="P:proteolysis"/>
    <property type="evidence" value="ECO:0007669"/>
    <property type="project" value="UniProtKB-KW"/>
</dbReference>
<dbReference type="AlphaFoldDB" id="E5XRR5"/>
<keyword evidence="7" id="KW-1185">Reference proteome</keyword>
<evidence type="ECO:0000256" key="1">
    <source>
        <dbReference type="PROSITE-ProRule" id="PRU01122"/>
    </source>
</evidence>
<name>E5XRR5_SEGRC</name>
<dbReference type="InterPro" id="IPR014721">
    <property type="entry name" value="Ribsml_uS5_D2-typ_fold_subgr"/>
</dbReference>
<dbReference type="Pfam" id="PF13180">
    <property type="entry name" value="PDZ_2"/>
    <property type="match status" value="1"/>
</dbReference>
<feature type="compositionally biased region" description="Basic and acidic residues" evidence="2">
    <location>
        <begin position="118"/>
        <end position="130"/>
    </location>
</feature>
<dbReference type="InterPro" id="IPR001478">
    <property type="entry name" value="PDZ"/>
</dbReference>
<dbReference type="Gene3D" id="2.30.42.10">
    <property type="match status" value="1"/>
</dbReference>
<dbReference type="InterPro" id="IPR027065">
    <property type="entry name" value="Lon_Prtase"/>
</dbReference>
<reference evidence="6 7" key="1">
    <citation type="journal article" date="2011" name="Stand. Genomic Sci.">
        <title>High quality draft genome sequence of Segniliparus rugosus CDC 945(T)= (ATCC BAA-974(T)).</title>
        <authorList>
            <person name="Earl A.M."/>
            <person name="Desjardins C.A."/>
            <person name="Fitzgerald M.G."/>
            <person name="Arachchi H.M."/>
            <person name="Zeng Q."/>
            <person name="Mehta T."/>
            <person name="Griggs A."/>
            <person name="Birren B.W."/>
            <person name="Toney N.C."/>
            <person name="Carr J."/>
            <person name="Posey J."/>
            <person name="Butler W.R."/>
        </authorList>
    </citation>
    <scope>NUCLEOTIDE SEQUENCE [LARGE SCALE GENOMIC DNA]</scope>
    <source>
        <strain evidence="7">ATCC BAA-974 / DSM 45345 / CCUG 50838 / CIP 108380 / JCM 13579 / CDC 945</strain>
    </source>
</reference>
<dbReference type="InterPro" id="IPR020568">
    <property type="entry name" value="Ribosomal_Su5_D2-typ_SF"/>
</dbReference>
<dbReference type="PANTHER" id="PTHR10046">
    <property type="entry name" value="ATP DEPENDENT LON PROTEASE FAMILY MEMBER"/>
    <property type="match status" value="1"/>
</dbReference>
<dbReference type="RefSeq" id="WP_021030254.1">
    <property type="nucleotide sequence ID" value="NZ_KI391953.1"/>
</dbReference>
<evidence type="ECO:0000313" key="6">
    <source>
        <dbReference type="EMBL" id="EFV12930.2"/>
    </source>
</evidence>
<comment type="catalytic activity">
    <reaction evidence="1">
        <text>Hydrolysis of proteins in presence of ATP.</text>
        <dbReference type="EC" id="3.4.21.53"/>
    </reaction>
</comment>
<evidence type="ECO:0000313" key="7">
    <source>
        <dbReference type="Proteomes" id="UP000004816"/>
    </source>
</evidence>
<evidence type="ECO:0000256" key="2">
    <source>
        <dbReference type="SAM" id="MobiDB-lite"/>
    </source>
</evidence>
<sequence>MTIGQYDRPARFLVGPVLQRIVAVLSAGCAFVALLVVAGSLEVPYVALGPGPTLDLLGNGIDDAGKDTGKPVVTVVGKPASPTRGQLRLVTVSAADQLNMFQALSLWFSGEEELVPREEVYPSDKPRDQVEQENAADFSNSEEAAEAAALSELGYPLQVRVAQVVPGSPADGKLQPGDRLVAVGGAEAKTLEDVAKAVGAHKPGDELDVDYQRGEARGVARVVLASAENDPAKGRIGIKMRLAPDAPFQVQIAVPAKIGGPSGGLMFALAVIDKLTSDDLTGGKDIAGTGTIDPAGKVGPIGGITHKMLGARRDGATVFLVPAENCAEAATDIPPGLRIVRVATLHDAVQELADLRNGKPVPSC</sequence>
<keyword evidence="3" id="KW-1133">Transmembrane helix</keyword>
<keyword evidence="1" id="KW-0720">Serine protease</keyword>
<keyword evidence="1" id="KW-0645">Protease</keyword>
<dbReference type="HOGENOM" id="CLU_042037_1_0_11"/>
<dbReference type="PROSITE" id="PS51786">
    <property type="entry name" value="LON_PROTEOLYTIC"/>
    <property type="match status" value="1"/>
</dbReference>
<evidence type="ECO:0000259" key="5">
    <source>
        <dbReference type="PROSITE" id="PS51786"/>
    </source>
</evidence>
<dbReference type="GO" id="GO:0005524">
    <property type="term" value="F:ATP binding"/>
    <property type="evidence" value="ECO:0007669"/>
    <property type="project" value="InterPro"/>
</dbReference>
<dbReference type="eggNOG" id="COG3480">
    <property type="taxonomic scope" value="Bacteria"/>
</dbReference>
<feature type="region of interest" description="Disordered" evidence="2">
    <location>
        <begin position="118"/>
        <end position="142"/>
    </location>
</feature>
<dbReference type="GO" id="GO:0030163">
    <property type="term" value="P:protein catabolic process"/>
    <property type="evidence" value="ECO:0007669"/>
    <property type="project" value="InterPro"/>
</dbReference>
<feature type="domain" description="Lon proteolytic" evidence="5">
    <location>
        <begin position="258"/>
        <end position="355"/>
    </location>
</feature>
<feature type="active site" evidence="1">
    <location>
        <position position="262"/>
    </location>
</feature>
<dbReference type="MEROPS" id="S16.012"/>
<protein>
    <recommendedName>
        <fullName evidence="1">endopeptidase La</fullName>
        <ecNumber evidence="1">3.4.21.53</ecNumber>
    </recommendedName>
</protein>
<evidence type="ECO:0000259" key="4">
    <source>
        <dbReference type="PROSITE" id="PS50106"/>
    </source>
</evidence>
<feature type="transmembrane region" description="Helical" evidence="3">
    <location>
        <begin position="21"/>
        <end position="41"/>
    </location>
</feature>
<keyword evidence="1" id="KW-0378">Hydrolase</keyword>
<keyword evidence="3" id="KW-0812">Transmembrane</keyword>
<feature type="compositionally biased region" description="Low complexity" evidence="2">
    <location>
        <begin position="133"/>
        <end position="142"/>
    </location>
</feature>
<feature type="domain" description="PDZ" evidence="4">
    <location>
        <begin position="135"/>
        <end position="198"/>
    </location>
</feature>
<dbReference type="InterPro" id="IPR008269">
    <property type="entry name" value="Lon_proteolytic"/>
</dbReference>
<dbReference type="OrthoDB" id="2356897at2"/>
<dbReference type="Gene3D" id="3.30.230.10">
    <property type="match status" value="1"/>
</dbReference>
<comment type="similarity">
    <text evidence="1">Belongs to the peptidase S16 family.</text>
</comment>
<dbReference type="InterPro" id="IPR036034">
    <property type="entry name" value="PDZ_sf"/>
</dbReference>
<dbReference type="Pfam" id="PF05362">
    <property type="entry name" value="Lon_C"/>
    <property type="match status" value="1"/>
</dbReference>
<comment type="caution">
    <text evidence="6">The sequence shown here is derived from an EMBL/GenBank/DDBJ whole genome shotgun (WGS) entry which is preliminary data.</text>
</comment>
<feature type="active site" evidence="1">
    <location>
        <position position="307"/>
    </location>
</feature>
<organism evidence="6 7">
    <name type="scientific">Segniliparus rugosus (strain ATCC BAA-974 / DSM 45345 / CCUG 50838 / CIP 108380 / JCM 13579 / CDC 945)</name>
    <dbReference type="NCBI Taxonomy" id="679197"/>
    <lineage>
        <taxon>Bacteria</taxon>
        <taxon>Bacillati</taxon>
        <taxon>Actinomycetota</taxon>
        <taxon>Actinomycetes</taxon>
        <taxon>Mycobacteriales</taxon>
        <taxon>Segniliparaceae</taxon>
        <taxon>Segniliparus</taxon>
    </lineage>
</organism>
<keyword evidence="3" id="KW-0472">Membrane</keyword>
<dbReference type="SUPFAM" id="SSF50156">
    <property type="entry name" value="PDZ domain-like"/>
    <property type="match status" value="1"/>
</dbReference>
<gene>
    <name evidence="6" type="ORF">HMPREF9336_02187</name>
</gene>
<dbReference type="EC" id="3.4.21.53" evidence="1"/>
<proteinExistence type="inferred from homology"/>
<dbReference type="GO" id="GO:0004252">
    <property type="term" value="F:serine-type endopeptidase activity"/>
    <property type="evidence" value="ECO:0007669"/>
    <property type="project" value="UniProtKB-UniRule"/>
</dbReference>